<keyword evidence="1" id="KW-0732">Signal</keyword>
<gene>
    <name evidence="2" type="ORF">A8950_2117</name>
</gene>
<dbReference type="InterPro" id="IPR010634">
    <property type="entry name" value="DUF1223"/>
</dbReference>
<evidence type="ECO:0000313" key="3">
    <source>
        <dbReference type="Proteomes" id="UP000295783"/>
    </source>
</evidence>
<protein>
    <recommendedName>
        <fullName evidence="4">Secreted protein</fullName>
    </recommendedName>
</protein>
<evidence type="ECO:0000313" key="2">
    <source>
        <dbReference type="EMBL" id="TDQ82295.1"/>
    </source>
</evidence>
<sequence length="236" mass="24195">MAGSCLGAIAAVALVAAAFTRPAVAADLTVVELFTSQGCSSCPPADANLGILAGQDGVLALSFGVTYWDSLGWADTFAQPAFTQRQRDYAVALGNSHVYTPQMLVDGRIELVGNRMGAIEAALDRAVVEKAAAVRPSRLVLGADSVTLGDGAGLPEGGAEVWLVRYTAGRVDIPVARGENGGRTLAITHAVRELAPLGTWTGAAITLPIPPGDPTLKRAILVQRKGPGAILAAVTD</sequence>
<comment type="caution">
    <text evidence="2">The sequence shown here is derived from an EMBL/GenBank/DDBJ whole genome shotgun (WGS) entry which is preliminary data.</text>
</comment>
<dbReference type="PANTHER" id="PTHR36057:SF1">
    <property type="entry name" value="LIPOPROTEIN LIPID ATTACHMENT SITE-LIKE PROTEIN, PUTATIVE (DUF1223)-RELATED"/>
    <property type="match status" value="1"/>
</dbReference>
<dbReference type="AlphaFoldDB" id="A0A4R6WXH2"/>
<dbReference type="RefSeq" id="WP_133613584.1">
    <property type="nucleotide sequence ID" value="NZ_SNYW01000008.1"/>
</dbReference>
<proteinExistence type="predicted"/>
<feature type="signal peptide" evidence="1">
    <location>
        <begin position="1"/>
        <end position="25"/>
    </location>
</feature>
<dbReference type="Pfam" id="PF06764">
    <property type="entry name" value="DUF1223"/>
    <property type="match status" value="1"/>
</dbReference>
<dbReference type="SUPFAM" id="SSF52833">
    <property type="entry name" value="Thioredoxin-like"/>
    <property type="match status" value="1"/>
</dbReference>
<organism evidence="2 3">
    <name type="scientific">Dongia mobilis</name>
    <dbReference type="NCBI Taxonomy" id="578943"/>
    <lineage>
        <taxon>Bacteria</taxon>
        <taxon>Pseudomonadati</taxon>
        <taxon>Pseudomonadota</taxon>
        <taxon>Alphaproteobacteria</taxon>
        <taxon>Rhodospirillales</taxon>
        <taxon>Dongiaceae</taxon>
        <taxon>Dongia</taxon>
    </lineage>
</organism>
<feature type="chain" id="PRO_5020457780" description="Secreted protein" evidence="1">
    <location>
        <begin position="26"/>
        <end position="236"/>
    </location>
</feature>
<reference evidence="2 3" key="1">
    <citation type="submission" date="2019-03" db="EMBL/GenBank/DDBJ databases">
        <title>Genomic Encyclopedia of Type Strains, Phase III (KMG-III): the genomes of soil and plant-associated and newly described type strains.</title>
        <authorList>
            <person name="Whitman W."/>
        </authorList>
    </citation>
    <scope>NUCLEOTIDE SEQUENCE [LARGE SCALE GENOMIC DNA]</scope>
    <source>
        <strain evidence="2 3">CGMCC 1.7660</strain>
    </source>
</reference>
<accession>A0A4R6WXH2</accession>
<evidence type="ECO:0000256" key="1">
    <source>
        <dbReference type="SAM" id="SignalP"/>
    </source>
</evidence>
<evidence type="ECO:0008006" key="4">
    <source>
        <dbReference type="Google" id="ProtNLM"/>
    </source>
</evidence>
<keyword evidence="3" id="KW-1185">Reference proteome</keyword>
<dbReference type="EMBL" id="SNYW01000008">
    <property type="protein sequence ID" value="TDQ82295.1"/>
    <property type="molecule type" value="Genomic_DNA"/>
</dbReference>
<dbReference type="OrthoDB" id="9808254at2"/>
<dbReference type="Proteomes" id="UP000295783">
    <property type="component" value="Unassembled WGS sequence"/>
</dbReference>
<dbReference type="InterPro" id="IPR036249">
    <property type="entry name" value="Thioredoxin-like_sf"/>
</dbReference>
<dbReference type="PANTHER" id="PTHR36057">
    <property type="match status" value="1"/>
</dbReference>
<name>A0A4R6WXH2_9PROT</name>